<dbReference type="EMBL" id="PJNH01000001">
    <property type="protein sequence ID" value="PKR79145.1"/>
    <property type="molecule type" value="Genomic_DNA"/>
</dbReference>
<protein>
    <submittedName>
        <fullName evidence="1">Gas vesicle protein GvpR</fullName>
    </submittedName>
</protein>
<dbReference type="AlphaFoldDB" id="A0A2I0QXU5"/>
<organism evidence="1 2">
    <name type="scientific">Halalkalibacillus sediminis</name>
    <dbReference type="NCBI Taxonomy" id="2018042"/>
    <lineage>
        <taxon>Bacteria</taxon>
        <taxon>Bacillati</taxon>
        <taxon>Bacillota</taxon>
        <taxon>Bacilli</taxon>
        <taxon>Bacillales</taxon>
        <taxon>Bacillaceae</taxon>
        <taxon>Halalkalibacillus</taxon>
    </lineage>
</organism>
<dbReference type="OrthoDB" id="1798488at2"/>
<sequence>MNVTEIMSSIKEFFAEHVSPVHKITSINNRGKYWEAGVEVIEEKEYMRKYGRDQIIGEYVVRLNDNNEVTSFERKGLRQRTSVELQKDEE</sequence>
<evidence type="ECO:0000313" key="2">
    <source>
        <dbReference type="Proteomes" id="UP000243524"/>
    </source>
</evidence>
<dbReference type="RefSeq" id="WP_101330889.1">
    <property type="nucleotide sequence ID" value="NZ_PJNH01000001.1"/>
</dbReference>
<gene>
    <name evidence="1" type="ORF">CEY16_05175</name>
</gene>
<evidence type="ECO:0000313" key="1">
    <source>
        <dbReference type="EMBL" id="PKR79145.1"/>
    </source>
</evidence>
<name>A0A2I0QXU5_9BACI</name>
<reference evidence="1 2" key="1">
    <citation type="submission" date="2017-06" db="EMBL/GenBank/DDBJ databases">
        <title>the draft geome sequence of Illustriluteabacillus marina B3227.</title>
        <authorList>
            <person name="He R.-H."/>
            <person name="Du Z.-J."/>
        </authorList>
    </citation>
    <scope>NUCLEOTIDE SEQUENCE [LARGE SCALE GENOMIC DNA]</scope>
    <source>
        <strain evidence="1 2">B3227</strain>
    </source>
</reference>
<accession>A0A2I0QXU5</accession>
<dbReference type="Proteomes" id="UP000243524">
    <property type="component" value="Unassembled WGS sequence"/>
</dbReference>
<comment type="caution">
    <text evidence="1">The sequence shown here is derived from an EMBL/GenBank/DDBJ whole genome shotgun (WGS) entry which is preliminary data.</text>
</comment>
<proteinExistence type="predicted"/>
<keyword evidence="2" id="KW-1185">Reference proteome</keyword>